<dbReference type="PANTHER" id="PTHR24391:SF15">
    <property type="entry name" value="MBD2 (METHYL-CPG-BINDING PROTEIN)-INTERACTING ZINC FINGER PROTEIN"/>
    <property type="match status" value="1"/>
</dbReference>
<name>A0A7K6S9S5_9AVES</name>
<evidence type="ECO:0000256" key="8">
    <source>
        <dbReference type="PROSITE-ProRule" id="PRU00042"/>
    </source>
</evidence>
<protein>
    <submittedName>
        <fullName evidence="10">HINFP factor</fullName>
    </submittedName>
</protein>
<dbReference type="InterPro" id="IPR036236">
    <property type="entry name" value="Znf_C2H2_sf"/>
</dbReference>
<keyword evidence="7" id="KW-0539">Nucleus</keyword>
<feature type="non-terminal residue" evidence="10">
    <location>
        <position position="81"/>
    </location>
</feature>
<dbReference type="SUPFAM" id="SSF57667">
    <property type="entry name" value="beta-beta-alpha zinc fingers"/>
    <property type="match status" value="1"/>
</dbReference>
<comment type="subcellular location">
    <subcellularLocation>
        <location evidence="1">Nucleus</location>
    </subcellularLocation>
</comment>
<dbReference type="InterPro" id="IPR051574">
    <property type="entry name" value="ZnF_E-box_Homeobox"/>
</dbReference>
<proteinExistence type="predicted"/>
<keyword evidence="6" id="KW-0238">DNA-binding</keyword>
<evidence type="ECO:0000256" key="7">
    <source>
        <dbReference type="ARBA" id="ARBA00023242"/>
    </source>
</evidence>
<dbReference type="PANTHER" id="PTHR24391">
    <property type="entry name" value="HISTONE H4 TRANSCRIPTION FACTOR-RELATED"/>
    <property type="match status" value="1"/>
</dbReference>
<dbReference type="OrthoDB" id="10039931at2759"/>
<dbReference type="GO" id="GO:0008270">
    <property type="term" value="F:zinc ion binding"/>
    <property type="evidence" value="ECO:0007669"/>
    <property type="project" value="UniProtKB-KW"/>
</dbReference>
<evidence type="ECO:0000313" key="10">
    <source>
        <dbReference type="EMBL" id="NWW95011.1"/>
    </source>
</evidence>
<evidence type="ECO:0000256" key="3">
    <source>
        <dbReference type="ARBA" id="ARBA00022737"/>
    </source>
</evidence>
<dbReference type="Proteomes" id="UP000570016">
    <property type="component" value="Unassembled WGS sequence"/>
</dbReference>
<evidence type="ECO:0000259" key="9">
    <source>
        <dbReference type="PROSITE" id="PS50157"/>
    </source>
</evidence>
<dbReference type="GO" id="GO:0045892">
    <property type="term" value="P:negative regulation of DNA-templated transcription"/>
    <property type="evidence" value="ECO:0007669"/>
    <property type="project" value="UniProtKB-ARBA"/>
</dbReference>
<keyword evidence="2" id="KW-0479">Metal-binding</keyword>
<dbReference type="EMBL" id="VZRY01005673">
    <property type="protein sequence ID" value="NWW95011.1"/>
    <property type="molecule type" value="Genomic_DNA"/>
</dbReference>
<gene>
    <name evidence="10" type="primary">Hinfp_1</name>
    <name evidence="10" type="ORF">RHYJUB_R14976</name>
</gene>
<dbReference type="Gene3D" id="3.30.160.60">
    <property type="entry name" value="Classic Zinc Finger"/>
    <property type="match status" value="1"/>
</dbReference>
<evidence type="ECO:0000256" key="6">
    <source>
        <dbReference type="ARBA" id="ARBA00023125"/>
    </source>
</evidence>
<dbReference type="Pfam" id="PF00096">
    <property type="entry name" value="zf-C2H2"/>
    <property type="match status" value="1"/>
</dbReference>
<evidence type="ECO:0000256" key="5">
    <source>
        <dbReference type="ARBA" id="ARBA00022833"/>
    </source>
</evidence>
<evidence type="ECO:0000256" key="1">
    <source>
        <dbReference type="ARBA" id="ARBA00004123"/>
    </source>
</evidence>
<comment type="caution">
    <text evidence="10">The sequence shown here is derived from an EMBL/GenBank/DDBJ whole genome shotgun (WGS) entry which is preliminary data.</text>
</comment>
<sequence>VYHVTSALCGTVCASASSLTAHIRFQHCNERPFPCHLCGKGFKNTYDLHKRVETHNDSDAYSCDVEGCGFTSRTSRTLRQH</sequence>
<keyword evidence="4 8" id="KW-0863">Zinc-finger</keyword>
<dbReference type="GO" id="GO:0000981">
    <property type="term" value="F:DNA-binding transcription factor activity, RNA polymerase II-specific"/>
    <property type="evidence" value="ECO:0007669"/>
    <property type="project" value="TreeGrafter"/>
</dbReference>
<dbReference type="PROSITE" id="PS50157">
    <property type="entry name" value="ZINC_FINGER_C2H2_2"/>
    <property type="match status" value="2"/>
</dbReference>
<evidence type="ECO:0000256" key="2">
    <source>
        <dbReference type="ARBA" id="ARBA00022723"/>
    </source>
</evidence>
<reference evidence="10 11" key="1">
    <citation type="submission" date="2019-09" db="EMBL/GenBank/DDBJ databases">
        <title>Bird 10,000 Genomes (B10K) Project - Family phase.</title>
        <authorList>
            <person name="Zhang G."/>
        </authorList>
    </citation>
    <scope>NUCLEOTIDE SEQUENCE [LARGE SCALE GENOMIC DNA]</scope>
    <source>
        <strain evidence="10">B10K-DU-029-58</strain>
        <tissue evidence="10">Muscle</tissue>
    </source>
</reference>
<feature type="domain" description="C2H2-type" evidence="9">
    <location>
        <begin position="2"/>
        <end position="32"/>
    </location>
</feature>
<feature type="domain" description="C2H2-type" evidence="9">
    <location>
        <begin position="33"/>
        <end position="60"/>
    </location>
</feature>
<keyword evidence="11" id="KW-1185">Reference proteome</keyword>
<dbReference type="GO" id="GO:0000978">
    <property type="term" value="F:RNA polymerase II cis-regulatory region sequence-specific DNA binding"/>
    <property type="evidence" value="ECO:0007669"/>
    <property type="project" value="TreeGrafter"/>
</dbReference>
<dbReference type="GO" id="GO:0005634">
    <property type="term" value="C:nucleus"/>
    <property type="evidence" value="ECO:0007669"/>
    <property type="project" value="UniProtKB-SubCell"/>
</dbReference>
<keyword evidence="3" id="KW-0677">Repeat</keyword>
<feature type="non-terminal residue" evidence="10">
    <location>
        <position position="1"/>
    </location>
</feature>
<keyword evidence="5" id="KW-0862">Zinc</keyword>
<organism evidence="10 11">
    <name type="scientific">Rhynochetos jubatus</name>
    <name type="common">kagu</name>
    <dbReference type="NCBI Taxonomy" id="54386"/>
    <lineage>
        <taxon>Eukaryota</taxon>
        <taxon>Metazoa</taxon>
        <taxon>Chordata</taxon>
        <taxon>Craniata</taxon>
        <taxon>Vertebrata</taxon>
        <taxon>Euteleostomi</taxon>
        <taxon>Archelosauria</taxon>
        <taxon>Archosauria</taxon>
        <taxon>Dinosauria</taxon>
        <taxon>Saurischia</taxon>
        <taxon>Theropoda</taxon>
        <taxon>Coelurosauria</taxon>
        <taxon>Aves</taxon>
        <taxon>Neognathae</taxon>
        <taxon>Neoaves</taxon>
        <taxon>Phaethontimorphae</taxon>
        <taxon>Eurypygiformes</taxon>
        <taxon>Rhynochetidae</taxon>
        <taxon>Rhynochetos</taxon>
    </lineage>
</organism>
<dbReference type="InterPro" id="IPR013087">
    <property type="entry name" value="Znf_C2H2_type"/>
</dbReference>
<dbReference type="AlphaFoldDB" id="A0A7K6S9S5"/>
<evidence type="ECO:0000313" key="11">
    <source>
        <dbReference type="Proteomes" id="UP000570016"/>
    </source>
</evidence>
<evidence type="ECO:0000256" key="4">
    <source>
        <dbReference type="ARBA" id="ARBA00022771"/>
    </source>
</evidence>
<accession>A0A7K6S9S5</accession>